<accession>A0A6J6M1R0</accession>
<evidence type="ECO:0000313" key="6">
    <source>
        <dbReference type="EMBL" id="CAB4667028.1"/>
    </source>
</evidence>
<evidence type="ECO:0000259" key="5">
    <source>
        <dbReference type="PROSITE" id="PS50893"/>
    </source>
</evidence>
<dbReference type="PANTHER" id="PTHR42794">
    <property type="entry name" value="HEMIN IMPORT ATP-BINDING PROTEIN HMUV"/>
    <property type="match status" value="1"/>
</dbReference>
<reference evidence="6" key="1">
    <citation type="submission" date="2020-05" db="EMBL/GenBank/DDBJ databases">
        <authorList>
            <person name="Chiriac C."/>
            <person name="Salcher M."/>
            <person name="Ghai R."/>
            <person name="Kavagutti S V."/>
        </authorList>
    </citation>
    <scope>NUCLEOTIDE SEQUENCE</scope>
</reference>
<dbReference type="InterPro" id="IPR003439">
    <property type="entry name" value="ABC_transporter-like_ATP-bd"/>
</dbReference>
<evidence type="ECO:0000256" key="4">
    <source>
        <dbReference type="ARBA" id="ARBA00022967"/>
    </source>
</evidence>
<protein>
    <submittedName>
        <fullName evidence="6">Unannotated protein</fullName>
    </submittedName>
</protein>
<evidence type="ECO:0000256" key="3">
    <source>
        <dbReference type="ARBA" id="ARBA00022840"/>
    </source>
</evidence>
<keyword evidence="4" id="KW-1278">Translocase</keyword>
<evidence type="ECO:0000256" key="1">
    <source>
        <dbReference type="ARBA" id="ARBA00022448"/>
    </source>
</evidence>
<dbReference type="NCBIfam" id="NF010068">
    <property type="entry name" value="PRK13548.1"/>
    <property type="match status" value="1"/>
</dbReference>
<dbReference type="EMBL" id="CAEZWU010000071">
    <property type="protein sequence ID" value="CAB4667028.1"/>
    <property type="molecule type" value="Genomic_DNA"/>
</dbReference>
<dbReference type="FunFam" id="3.40.50.300:FF:000134">
    <property type="entry name" value="Iron-enterobactin ABC transporter ATP-binding protein"/>
    <property type="match status" value="1"/>
</dbReference>
<keyword evidence="3" id="KW-0067">ATP-binding</keyword>
<dbReference type="GO" id="GO:0005524">
    <property type="term" value="F:ATP binding"/>
    <property type="evidence" value="ECO:0007669"/>
    <property type="project" value="UniProtKB-KW"/>
</dbReference>
<proteinExistence type="predicted"/>
<dbReference type="Gene3D" id="3.40.50.300">
    <property type="entry name" value="P-loop containing nucleotide triphosphate hydrolases"/>
    <property type="match status" value="1"/>
</dbReference>
<keyword evidence="2" id="KW-0547">Nucleotide-binding</keyword>
<dbReference type="SUPFAM" id="SSF52540">
    <property type="entry name" value="P-loop containing nucleoside triphosphate hydrolases"/>
    <property type="match status" value="1"/>
</dbReference>
<dbReference type="CDD" id="cd03214">
    <property type="entry name" value="ABC_Iron-Siderophores_B12_Hemin"/>
    <property type="match status" value="1"/>
</dbReference>
<dbReference type="SMART" id="SM00382">
    <property type="entry name" value="AAA"/>
    <property type="match status" value="1"/>
</dbReference>
<dbReference type="PROSITE" id="PS50893">
    <property type="entry name" value="ABC_TRANSPORTER_2"/>
    <property type="match status" value="1"/>
</dbReference>
<name>A0A6J6M1R0_9ZZZZ</name>
<dbReference type="PANTHER" id="PTHR42794:SF1">
    <property type="entry name" value="HEMIN IMPORT ATP-BINDING PROTEIN HMUV"/>
    <property type="match status" value="1"/>
</dbReference>
<organism evidence="6">
    <name type="scientific">freshwater metagenome</name>
    <dbReference type="NCBI Taxonomy" id="449393"/>
    <lineage>
        <taxon>unclassified sequences</taxon>
        <taxon>metagenomes</taxon>
        <taxon>ecological metagenomes</taxon>
    </lineage>
</organism>
<feature type="domain" description="ABC transporter" evidence="5">
    <location>
        <begin position="2"/>
        <end position="231"/>
    </location>
</feature>
<keyword evidence="1" id="KW-0813">Transport</keyword>
<gene>
    <name evidence="6" type="ORF">UFOPK2292_00603</name>
</gene>
<dbReference type="Pfam" id="PF00005">
    <property type="entry name" value="ABC_tran"/>
    <property type="match status" value="1"/>
</dbReference>
<dbReference type="GO" id="GO:0016887">
    <property type="term" value="F:ATP hydrolysis activity"/>
    <property type="evidence" value="ECO:0007669"/>
    <property type="project" value="InterPro"/>
</dbReference>
<sequence>MIKCENVSVIRGTKTILNDVSVHANQGELVAILGPNGAGKSTLLGVLAGDLSPDSGTVHFGDDQITSLTKSDLALRRAVLPQQVTVSFPFSVEEVVEMGRGPKSTSADQNLIEMAMKKVDVLEMRNRLYRSLSIGEQARVSMARILAQDTQLLLLDEPTAVLDIGQQEKLMRIVRSLVDDGRTVIAVFHDLNVAMSFADRVVLLRKGKQVADGTPRTTLTAETLSNIYEHKIDVVAVNDDTGPVIIPSPRDKN</sequence>
<dbReference type="AlphaFoldDB" id="A0A6J6M1R0"/>
<dbReference type="InterPro" id="IPR003593">
    <property type="entry name" value="AAA+_ATPase"/>
</dbReference>
<dbReference type="InterPro" id="IPR027417">
    <property type="entry name" value="P-loop_NTPase"/>
</dbReference>
<evidence type="ECO:0000256" key="2">
    <source>
        <dbReference type="ARBA" id="ARBA00022741"/>
    </source>
</evidence>